<dbReference type="Proteomes" id="UP000243985">
    <property type="component" value="Unassembled WGS sequence"/>
</dbReference>
<accession>A0A2T5XYU8</accession>
<evidence type="ECO:0008006" key="4">
    <source>
        <dbReference type="Google" id="ProtNLM"/>
    </source>
</evidence>
<dbReference type="GeneID" id="84579780"/>
<evidence type="ECO:0000256" key="1">
    <source>
        <dbReference type="SAM" id="SignalP"/>
    </source>
</evidence>
<feature type="signal peptide" evidence="1">
    <location>
        <begin position="1"/>
        <end position="18"/>
    </location>
</feature>
<keyword evidence="1" id="KW-0732">Signal</keyword>
<evidence type="ECO:0000313" key="3">
    <source>
        <dbReference type="Proteomes" id="UP000243985"/>
    </source>
</evidence>
<reference evidence="2 3" key="1">
    <citation type="submission" date="2018-04" db="EMBL/GenBank/DDBJ databases">
        <title>Genomic Encyclopedia of Archaeal and Bacterial Type Strains, Phase II (KMG-II): from individual species to whole genera.</title>
        <authorList>
            <person name="Goeker M."/>
        </authorList>
    </citation>
    <scope>NUCLEOTIDE SEQUENCE [LARGE SCALE GENOMIC DNA]</scope>
    <source>
        <strain evidence="2 3">DSM 22902</strain>
    </source>
</reference>
<sequence>MKKVILLIALLWGGALCAQNPFEKEILQSKYAIDSIVMSERALFRTKSNVIDSLLKEKKIDRVTHSKLYGELSATRDRNIKLKTYAEGQRLAELIRQKAPTINIDSIAAIPTDTFATKHLSQEMLQKMSTLDTIANKPKTEKASEDDKDSAKINVYGAMGFYIPSDNKPYSFLGSRTIEFGIYNTMYLQKNNEHLRLRFGLSWVHHKLRMKDNQYYVLNEGKPTLTPFPSETSKLLLRTQYLMLPLDLYWDSEPKTANKKGFHFSKERFFRGSIGLYAGYLLDSNQKMLYKANDIRYRSVMRTDLNINPWIYGLSASVGYNKIYSFYFRYQLSPLFKSGNDGAFTVGIQILK</sequence>
<feature type="chain" id="PRO_5015691846" description="Outer membrane protein with beta-barrel domain" evidence="1">
    <location>
        <begin position="19"/>
        <end position="352"/>
    </location>
</feature>
<dbReference type="RefSeq" id="WP_107780815.1">
    <property type="nucleotide sequence ID" value="NZ_QBKG01000001.1"/>
</dbReference>
<dbReference type="EMBL" id="QBKG01000001">
    <property type="protein sequence ID" value="PTX08710.1"/>
    <property type="molecule type" value="Genomic_DNA"/>
</dbReference>
<organism evidence="2 3">
    <name type="scientific">Capnocytophaga leadbetteri</name>
    <dbReference type="NCBI Taxonomy" id="327575"/>
    <lineage>
        <taxon>Bacteria</taxon>
        <taxon>Pseudomonadati</taxon>
        <taxon>Bacteroidota</taxon>
        <taxon>Flavobacteriia</taxon>
        <taxon>Flavobacteriales</taxon>
        <taxon>Flavobacteriaceae</taxon>
        <taxon>Capnocytophaga</taxon>
    </lineage>
</organism>
<gene>
    <name evidence="2" type="ORF">C8P65_101378</name>
</gene>
<evidence type="ECO:0000313" key="2">
    <source>
        <dbReference type="EMBL" id="PTX08710.1"/>
    </source>
</evidence>
<comment type="caution">
    <text evidence="2">The sequence shown here is derived from an EMBL/GenBank/DDBJ whole genome shotgun (WGS) entry which is preliminary data.</text>
</comment>
<name>A0A2T5XYU8_9FLAO</name>
<protein>
    <recommendedName>
        <fullName evidence="4">Outer membrane protein with beta-barrel domain</fullName>
    </recommendedName>
</protein>
<proteinExistence type="predicted"/>
<dbReference type="AlphaFoldDB" id="A0A2T5XYU8"/>